<dbReference type="AlphaFoldDB" id="A0A166UZE6"/>
<organism evidence="1 2">
    <name type="scientific">Colletotrichum incanum</name>
    <name type="common">Soybean anthracnose fungus</name>
    <dbReference type="NCBI Taxonomy" id="1573173"/>
    <lineage>
        <taxon>Eukaryota</taxon>
        <taxon>Fungi</taxon>
        <taxon>Dikarya</taxon>
        <taxon>Ascomycota</taxon>
        <taxon>Pezizomycotina</taxon>
        <taxon>Sordariomycetes</taxon>
        <taxon>Hypocreomycetidae</taxon>
        <taxon>Glomerellales</taxon>
        <taxon>Glomerellaceae</taxon>
        <taxon>Colletotrichum</taxon>
        <taxon>Colletotrichum spaethianum species complex</taxon>
    </lineage>
</organism>
<name>A0A166UZE6_COLIC</name>
<protein>
    <submittedName>
        <fullName evidence="1">Uncharacterized protein</fullName>
    </submittedName>
</protein>
<sequence>MPYTYYFKLNKVCKMAKESSRYGECIYTGYSQCNSNNVISAYKFFFFRVFVQKIKEEEQKAKEEIEIL</sequence>
<dbReference type="EMBL" id="LFIW01002333">
    <property type="protein sequence ID" value="KZL73991.1"/>
    <property type="molecule type" value="Genomic_DNA"/>
</dbReference>
<reference evidence="1 2" key="1">
    <citation type="submission" date="2015-06" db="EMBL/GenBank/DDBJ databases">
        <title>Survival trade-offs in plant roots during colonization by closely related pathogenic and mutualistic fungi.</title>
        <authorList>
            <person name="Hacquard S."/>
            <person name="Kracher B."/>
            <person name="Hiruma K."/>
            <person name="Weinman A."/>
            <person name="Muench P."/>
            <person name="Garrido Oter R."/>
            <person name="Ver Loren van Themaat E."/>
            <person name="Dallerey J.-F."/>
            <person name="Damm U."/>
            <person name="Henrissat B."/>
            <person name="Lespinet O."/>
            <person name="Thon M."/>
            <person name="Kemen E."/>
            <person name="McHardy A.C."/>
            <person name="Schulze-Lefert P."/>
            <person name="O'Connell R.J."/>
        </authorList>
    </citation>
    <scope>NUCLEOTIDE SEQUENCE [LARGE SCALE GENOMIC DNA]</scope>
    <source>
        <strain evidence="1 2">MAFF 238704</strain>
    </source>
</reference>
<gene>
    <name evidence="1" type="ORF">CI238_12936</name>
</gene>
<dbReference type="Proteomes" id="UP000076584">
    <property type="component" value="Unassembled WGS sequence"/>
</dbReference>
<evidence type="ECO:0000313" key="1">
    <source>
        <dbReference type="EMBL" id="KZL73991.1"/>
    </source>
</evidence>
<evidence type="ECO:0000313" key="2">
    <source>
        <dbReference type="Proteomes" id="UP000076584"/>
    </source>
</evidence>
<keyword evidence="2" id="KW-1185">Reference proteome</keyword>
<proteinExistence type="predicted"/>
<comment type="caution">
    <text evidence="1">The sequence shown here is derived from an EMBL/GenBank/DDBJ whole genome shotgun (WGS) entry which is preliminary data.</text>
</comment>
<accession>A0A166UZE6</accession>